<keyword evidence="1" id="KW-0547">Nucleotide-binding</keyword>
<reference evidence="5" key="1">
    <citation type="journal article" date="2019" name="Int. J. Syst. Evol. Microbiol.">
        <title>The Global Catalogue of Microorganisms (GCM) 10K type strain sequencing project: providing services to taxonomists for standard genome sequencing and annotation.</title>
        <authorList>
            <consortium name="The Broad Institute Genomics Platform"/>
            <consortium name="The Broad Institute Genome Sequencing Center for Infectious Disease"/>
            <person name="Wu L."/>
            <person name="Ma J."/>
        </authorList>
    </citation>
    <scope>NUCLEOTIDE SEQUENCE [LARGE SCALE GENOMIC DNA]</scope>
    <source>
        <strain evidence="5">JCM 17342</strain>
    </source>
</reference>
<dbReference type="SUPFAM" id="SSF48452">
    <property type="entry name" value="TPR-like"/>
    <property type="match status" value="1"/>
</dbReference>
<dbReference type="InterPro" id="IPR027417">
    <property type="entry name" value="P-loop_NTPase"/>
</dbReference>
<organism evidence="4 5">
    <name type="scientific">Allokutzneria multivorans</name>
    <dbReference type="NCBI Taxonomy" id="1142134"/>
    <lineage>
        <taxon>Bacteria</taxon>
        <taxon>Bacillati</taxon>
        <taxon>Actinomycetota</taxon>
        <taxon>Actinomycetes</taxon>
        <taxon>Pseudonocardiales</taxon>
        <taxon>Pseudonocardiaceae</taxon>
        <taxon>Allokutzneria</taxon>
    </lineage>
</organism>
<keyword evidence="2" id="KW-0067">ATP-binding</keyword>
<dbReference type="PANTHER" id="PTHR16305:SF35">
    <property type="entry name" value="TRANSCRIPTIONAL ACTIVATOR DOMAIN"/>
    <property type="match status" value="1"/>
</dbReference>
<accession>A0ABP7R9B6</accession>
<dbReference type="Gene3D" id="1.10.10.10">
    <property type="entry name" value="Winged helix-like DNA-binding domain superfamily/Winged helix DNA-binding domain"/>
    <property type="match status" value="1"/>
</dbReference>
<dbReference type="Pfam" id="PF13191">
    <property type="entry name" value="AAA_16"/>
    <property type="match status" value="1"/>
</dbReference>
<dbReference type="SUPFAM" id="SSF46894">
    <property type="entry name" value="C-terminal effector domain of the bipartite response regulators"/>
    <property type="match status" value="1"/>
</dbReference>
<dbReference type="Gene3D" id="3.40.50.300">
    <property type="entry name" value="P-loop containing nucleotide triphosphate hydrolases"/>
    <property type="match status" value="1"/>
</dbReference>
<name>A0ABP7R9B6_9PSEU</name>
<dbReference type="EMBL" id="BAABAL010000005">
    <property type="protein sequence ID" value="GAA3993941.1"/>
    <property type="molecule type" value="Genomic_DNA"/>
</dbReference>
<dbReference type="RefSeq" id="WP_344871487.1">
    <property type="nucleotide sequence ID" value="NZ_BAABAL010000005.1"/>
</dbReference>
<evidence type="ECO:0000256" key="1">
    <source>
        <dbReference type="ARBA" id="ARBA00022741"/>
    </source>
</evidence>
<dbReference type="SUPFAM" id="SSF52540">
    <property type="entry name" value="P-loop containing nucleoside triphosphate hydrolases"/>
    <property type="match status" value="1"/>
</dbReference>
<dbReference type="Proteomes" id="UP001501747">
    <property type="component" value="Unassembled WGS sequence"/>
</dbReference>
<keyword evidence="5" id="KW-1185">Reference proteome</keyword>
<dbReference type="InterPro" id="IPR000792">
    <property type="entry name" value="Tscrpt_reg_LuxR_C"/>
</dbReference>
<evidence type="ECO:0000256" key="2">
    <source>
        <dbReference type="ARBA" id="ARBA00022840"/>
    </source>
</evidence>
<dbReference type="SMART" id="SM00421">
    <property type="entry name" value="HTH_LUXR"/>
    <property type="match status" value="1"/>
</dbReference>
<feature type="domain" description="HTH luxR-type" evidence="3">
    <location>
        <begin position="881"/>
        <end position="946"/>
    </location>
</feature>
<dbReference type="PANTHER" id="PTHR16305">
    <property type="entry name" value="TESTICULAR SOLUBLE ADENYLYL CYCLASE"/>
    <property type="match status" value="1"/>
</dbReference>
<dbReference type="InterPro" id="IPR011990">
    <property type="entry name" value="TPR-like_helical_dom_sf"/>
</dbReference>
<sequence>MSEAPPAVVGRERELGLVSACLDRAARGGSAVLVIDGPSGAGKTTLLRTAAERARAAGFLVLSAQASTVERDFAFGVVRQLLEPGVLVVAESERRALLSGLAEPADRVLGISGGAVQDAPGPDVYATLHGLYHLVVNLAARQPLLLTVDDVEQTDVGSLRWLAYLARRLGSLPVAVVMTVGAGTGWSDPTLLAGLTVDATRLTVEGLDHGGCEALIEHEFGESPALEFTAACRSATGGNPFLVKELAKALALAGTRPTSDSARELHDLGPAQLTRTVLTRLRARDPALVAVVRAVAALGEPELAVAAAAAELDLAEAGAAVQTLVARGVFRAGPVLAFEHSIVRAAVAADLSTVDYEQASARAARYLHDTGANAGQIAPHLLRTGVARGAWVVGALERACREAMLGGAPDVAAACLRRVLREQLPDRERSAALFQLGIAELSSDPQSALDNLTEAHARAPDPLARADIAVALAQELAERERYTEATELLDAAASEVRPVNQDVAVRLELCSVCVSLDSHHVVSALADRLDRIREYDDLPPETVRFRDALLTFLAAVDGDSWGTASAAVTASWAQRVPPRSWQGTPWDVTSGWQYVYLAISLIVTEKLELADQYCSEMLTATTALGLSLGSAASEALRAQARFRAGSLAEAEDDARSALAVLDEIRTGTRTATIFALSTLVETLIDRGRAEAAATELEQRALTGELPPSWRYNYLLVSRGRLWLALGDPRRALADLLECGRRYAQRGMPGRSPLAWRMLAALAHHALGEADAAREMAAVELAHAREWAGPVRLGVALRVSGTVADGPEKLALLMESVCTLSSSTFRLERGWSLATLGAELVRVGRADEAEPHLRAAMEIATACGSDALATAVRDARGGVAVKRCASGGLTPHERRIADLAVRGMTNREIAEAFLVTRRAVEQHLTHVYRKLGINRRSQLGIALQRTDLGQ</sequence>
<evidence type="ECO:0000259" key="3">
    <source>
        <dbReference type="PROSITE" id="PS50043"/>
    </source>
</evidence>
<dbReference type="PRINTS" id="PR00038">
    <property type="entry name" value="HTHLUXR"/>
</dbReference>
<dbReference type="InterPro" id="IPR041664">
    <property type="entry name" value="AAA_16"/>
</dbReference>
<evidence type="ECO:0000313" key="5">
    <source>
        <dbReference type="Proteomes" id="UP001501747"/>
    </source>
</evidence>
<gene>
    <name evidence="4" type="ORF">GCM10022247_11850</name>
</gene>
<proteinExistence type="predicted"/>
<dbReference type="Gene3D" id="1.25.40.10">
    <property type="entry name" value="Tetratricopeptide repeat domain"/>
    <property type="match status" value="1"/>
</dbReference>
<protein>
    <submittedName>
        <fullName evidence="4">LuxR family transcriptional regulator</fullName>
    </submittedName>
</protein>
<dbReference type="CDD" id="cd06170">
    <property type="entry name" value="LuxR_C_like"/>
    <property type="match status" value="1"/>
</dbReference>
<dbReference type="Pfam" id="PF00196">
    <property type="entry name" value="GerE"/>
    <property type="match status" value="1"/>
</dbReference>
<dbReference type="InterPro" id="IPR036388">
    <property type="entry name" value="WH-like_DNA-bd_sf"/>
</dbReference>
<evidence type="ECO:0000313" key="4">
    <source>
        <dbReference type="EMBL" id="GAA3993941.1"/>
    </source>
</evidence>
<comment type="caution">
    <text evidence="4">The sequence shown here is derived from an EMBL/GenBank/DDBJ whole genome shotgun (WGS) entry which is preliminary data.</text>
</comment>
<dbReference type="PROSITE" id="PS50043">
    <property type="entry name" value="HTH_LUXR_2"/>
    <property type="match status" value="1"/>
</dbReference>
<dbReference type="InterPro" id="IPR016032">
    <property type="entry name" value="Sig_transdc_resp-reg_C-effctor"/>
</dbReference>